<dbReference type="AlphaFoldDB" id="A0A501PMJ6"/>
<comment type="caution">
    <text evidence="2">The sequence shown here is derived from an EMBL/GenBank/DDBJ whole genome shotgun (WGS) entry which is preliminary data.</text>
</comment>
<keyword evidence="1" id="KW-0472">Membrane</keyword>
<keyword evidence="1" id="KW-0812">Transmembrane</keyword>
<dbReference type="OrthoDB" id="9939496at2"/>
<dbReference type="Proteomes" id="UP000319148">
    <property type="component" value="Unassembled WGS sequence"/>
</dbReference>
<keyword evidence="3" id="KW-1185">Reference proteome</keyword>
<dbReference type="RefSeq" id="WP_139938913.1">
    <property type="nucleotide sequence ID" value="NZ_JBHSYP010000003.1"/>
</dbReference>
<proteinExistence type="predicted"/>
<evidence type="ECO:0000313" key="3">
    <source>
        <dbReference type="Proteomes" id="UP000319148"/>
    </source>
</evidence>
<dbReference type="EMBL" id="VFIY01000005">
    <property type="protein sequence ID" value="TPD61515.1"/>
    <property type="molecule type" value="Genomic_DNA"/>
</dbReference>
<reference evidence="3" key="1">
    <citation type="submission" date="2019-06" db="EMBL/GenBank/DDBJ databases">
        <title>The complete genome of Emcibacter congregatus ZYLT.</title>
        <authorList>
            <person name="Zhao Z."/>
        </authorList>
    </citation>
    <scope>NUCLEOTIDE SEQUENCE [LARGE SCALE GENOMIC DNA]</scope>
    <source>
        <strain evidence="3">MCCC 1A06723</strain>
    </source>
</reference>
<gene>
    <name evidence="2" type="ORF">FIV46_04720</name>
</gene>
<protein>
    <submittedName>
        <fullName evidence="2">Uncharacterized protein</fullName>
    </submittedName>
</protein>
<organism evidence="2 3">
    <name type="scientific">Emcibacter nanhaiensis</name>
    <dbReference type="NCBI Taxonomy" id="1505037"/>
    <lineage>
        <taxon>Bacteria</taxon>
        <taxon>Pseudomonadati</taxon>
        <taxon>Pseudomonadota</taxon>
        <taxon>Alphaproteobacteria</taxon>
        <taxon>Emcibacterales</taxon>
        <taxon>Emcibacteraceae</taxon>
        <taxon>Emcibacter</taxon>
    </lineage>
</organism>
<sequence>MTNILTFAGSAFLALILWISIMLTGPDLLLPATFMIVTVFVGWLCIYVVSGILTSRSKVVKDWEAKHPE</sequence>
<name>A0A501PMJ6_9PROT</name>
<keyword evidence="1" id="KW-1133">Transmembrane helix</keyword>
<evidence type="ECO:0000256" key="1">
    <source>
        <dbReference type="SAM" id="Phobius"/>
    </source>
</evidence>
<feature type="transmembrane region" description="Helical" evidence="1">
    <location>
        <begin position="32"/>
        <end position="53"/>
    </location>
</feature>
<accession>A0A501PMJ6</accession>
<evidence type="ECO:0000313" key="2">
    <source>
        <dbReference type="EMBL" id="TPD61515.1"/>
    </source>
</evidence>